<accession>A0AAD9PZH7</accession>
<dbReference type="EMBL" id="JARQWQ010000091">
    <property type="protein sequence ID" value="KAK2551967.1"/>
    <property type="molecule type" value="Genomic_DNA"/>
</dbReference>
<evidence type="ECO:0000313" key="1">
    <source>
        <dbReference type="EMBL" id="KAK2551967.1"/>
    </source>
</evidence>
<reference evidence="1" key="1">
    <citation type="journal article" date="2023" name="G3 (Bethesda)">
        <title>Whole genome assembly and annotation of the endangered Caribbean coral Acropora cervicornis.</title>
        <authorList>
            <person name="Selwyn J.D."/>
            <person name="Vollmer S.V."/>
        </authorList>
    </citation>
    <scope>NUCLEOTIDE SEQUENCE</scope>
    <source>
        <strain evidence="1">K2</strain>
    </source>
</reference>
<keyword evidence="2" id="KW-1185">Reference proteome</keyword>
<proteinExistence type="predicted"/>
<comment type="caution">
    <text evidence="1">The sequence shown here is derived from an EMBL/GenBank/DDBJ whole genome shotgun (WGS) entry which is preliminary data.</text>
</comment>
<evidence type="ECO:0000313" key="2">
    <source>
        <dbReference type="Proteomes" id="UP001249851"/>
    </source>
</evidence>
<name>A0AAD9PZH7_ACRCE</name>
<dbReference type="AlphaFoldDB" id="A0AAD9PZH7"/>
<sequence length="141" mass="15996">MPIVSFKPISQANAVNTIEKCIADVLNWMLSNRLFINDSKTEFMIIDSRKQLAEISVDSVTVGDAMIKPGTSLRNLGAWFDRHMTMSVNIGKMSSKAFYSLYNLRQIGKCWTDEACKTLVHALVTYHLDYRNASLHDVSQY</sequence>
<dbReference type="PANTHER" id="PTHR33332">
    <property type="entry name" value="REVERSE TRANSCRIPTASE DOMAIN-CONTAINING PROTEIN"/>
    <property type="match status" value="1"/>
</dbReference>
<organism evidence="1 2">
    <name type="scientific">Acropora cervicornis</name>
    <name type="common">Staghorn coral</name>
    <dbReference type="NCBI Taxonomy" id="6130"/>
    <lineage>
        <taxon>Eukaryota</taxon>
        <taxon>Metazoa</taxon>
        <taxon>Cnidaria</taxon>
        <taxon>Anthozoa</taxon>
        <taxon>Hexacorallia</taxon>
        <taxon>Scleractinia</taxon>
        <taxon>Astrocoeniina</taxon>
        <taxon>Acroporidae</taxon>
        <taxon>Acropora</taxon>
    </lineage>
</organism>
<dbReference type="Proteomes" id="UP001249851">
    <property type="component" value="Unassembled WGS sequence"/>
</dbReference>
<protein>
    <recommendedName>
        <fullName evidence="3">Reverse transcriptase</fullName>
    </recommendedName>
</protein>
<evidence type="ECO:0008006" key="3">
    <source>
        <dbReference type="Google" id="ProtNLM"/>
    </source>
</evidence>
<gene>
    <name evidence="1" type="ORF">P5673_026963</name>
</gene>
<reference evidence="1" key="2">
    <citation type="journal article" date="2023" name="Science">
        <title>Genomic signatures of disease resistance in endangered staghorn corals.</title>
        <authorList>
            <person name="Vollmer S.V."/>
            <person name="Selwyn J.D."/>
            <person name="Despard B.A."/>
            <person name="Roesel C.L."/>
        </authorList>
    </citation>
    <scope>NUCLEOTIDE SEQUENCE</scope>
    <source>
        <strain evidence="1">K2</strain>
    </source>
</reference>